<dbReference type="Pfam" id="PF13912">
    <property type="entry name" value="zf-C2H2_6"/>
    <property type="match status" value="1"/>
</dbReference>
<feature type="domain" description="C2H2-type" evidence="8">
    <location>
        <begin position="458"/>
        <end position="486"/>
    </location>
</feature>
<feature type="domain" description="C2H2-type" evidence="8">
    <location>
        <begin position="351"/>
        <end position="375"/>
    </location>
</feature>
<dbReference type="OrthoDB" id="3176202at2759"/>
<dbReference type="Pfam" id="PF00651">
    <property type="entry name" value="BTB"/>
    <property type="match status" value="1"/>
</dbReference>
<dbReference type="InterPro" id="IPR013087">
    <property type="entry name" value="Znf_C2H2_type"/>
</dbReference>
<dbReference type="GO" id="GO:0000978">
    <property type="term" value="F:RNA polymerase II cis-regulatory region sequence-specific DNA binding"/>
    <property type="evidence" value="ECO:0007669"/>
    <property type="project" value="TreeGrafter"/>
</dbReference>
<keyword evidence="3 5" id="KW-0863">Zinc-finger</keyword>
<feature type="domain" description="C2H2-type" evidence="8">
    <location>
        <begin position="967"/>
        <end position="994"/>
    </location>
</feature>
<accession>A0A8S3QWZ4</accession>
<dbReference type="FunFam" id="3.30.160.60:FF:002343">
    <property type="entry name" value="Zinc finger protein 33A"/>
    <property type="match status" value="1"/>
</dbReference>
<dbReference type="PROSITE" id="PS50157">
    <property type="entry name" value="ZINC_FINGER_C2H2_2"/>
    <property type="match status" value="13"/>
</dbReference>
<feature type="domain" description="C2H2-type" evidence="8">
    <location>
        <begin position="1051"/>
        <end position="1079"/>
    </location>
</feature>
<feature type="domain" description="C2H2-type" evidence="8">
    <location>
        <begin position="824"/>
        <end position="846"/>
    </location>
</feature>
<dbReference type="InterPro" id="IPR000210">
    <property type="entry name" value="BTB/POZ_dom"/>
</dbReference>
<feature type="domain" description="C2H2-type" evidence="8">
    <location>
        <begin position="405"/>
        <end position="432"/>
    </location>
</feature>
<sequence length="1242" mass="140654">MENSLHYTSVNHAHLLIGAINQLRKRQELCDIILNCGNTMIPAHKLILSVSTPYFKSLVENKYKTDTSLRELRIDGLDGHAVQNIIEFFYTSAVSVDDVTVWTLLPAACLLQVEEIQNLCCDFLSSQLQLENCLRIHRVAAKCLCSGLLKESTEYIKTNFDQVHRVKCWVIYSVDDRQLLGYKLLQEFPKLKEELEKFLPAEYQVPQEEGITKSMQEKDSEFTERIKQTIEIGENLEFNHIKEEPVEDQDFTSNNQSKINHEKGLGLYEGDNSLNSTNNSIKDESMDFDEKGSFQLFAAGSPDQTVVLGRKAKDDGSRLKFECSWEGCPKKFFSKTGLKFHLNKHNNVFPYNCIQCGKGFNRTCEFEDHMNQHAGNFWKCSICGAVLRSQHGRRVHESQHKNQQFPCDICGKIFPCKDYLNSHLRAHKSSFECDICNKVFKRKHHYKEHIKVHERNGFHCEYCDFKTNYAQSLKRHLRNSHDPEKLEIQTCKSCGKTFNRHDHLIKHIEKCNPHGEGIWQKQTSSPEVQPQMYISDGILPDSISVQPEFPQFSYSVSDIKQGILNYSEGQADKHSNNEFTVSKVRLSCNLQDVGNIQESNNEFTVSKVRLSCNKDVGNIQESNNEFKCPREHTNNEFTVSKVRLSCNLQDVGNIQESNNEFTVLKVRLSCNLQDVGNIQESNNEFTVWKVRLSCNLQDVGNIQESNNEFTVSKVRLSCNLQDLGNIQESNNEFTVSKVRLSCSLQDVGNIQESNNEFTVSKVRLSCSLQDVGNIQESNNEFTVSKVRLSYLAEMMEEASNSVSQSSNENPKTADLSKIDNVDPLMCFECAEVFDSAEELKKHVQTHLASMYGKDLPSMEKNKLPFDVNSYNQMFNDSKNSTSDDSKSGNSYFDTYMKARGLDTPSFGGLKRERESTKSPGVPQKQVTITVTSTTGDGRELKFICPVCGKTCPSTDELGSHMESHSSFICNICGKSYSTRGNLQTHMKKHNGDKSVLCTYCNKSFTSPAVLKVHIRSHTGEKPFACETCGVGFAKNIHLKRHLSIHTGIKPHECEICHKRFSRSDHLKRHVQSIHTQDRPHICSLCGKDFVRKYELNKHMKQMHWGFTVGQNGNEGSTDTSFSQNQNETAMDTSFISDVYKGMQQLQGAFVMGDNNNMDESKGQGVSIKQEEVTGQSALMKEENDVQCENGTNGLASSKGQSALKKEENGTKCENETNGLESSKGQSLSIVIKRDPDGYSISQ</sequence>
<gene>
    <name evidence="9" type="ORF">MEDL_12329</name>
</gene>
<feature type="region of interest" description="Disordered" evidence="6">
    <location>
        <begin position="903"/>
        <end position="923"/>
    </location>
</feature>
<dbReference type="PROSITE" id="PS00028">
    <property type="entry name" value="ZINC_FINGER_C2H2_1"/>
    <property type="match status" value="10"/>
</dbReference>
<evidence type="ECO:0000313" key="9">
    <source>
        <dbReference type="EMBL" id="CAG2197495.1"/>
    </source>
</evidence>
<proteinExistence type="predicted"/>
<feature type="domain" description="C2H2-type" evidence="8">
    <location>
        <begin position="321"/>
        <end position="350"/>
    </location>
</feature>
<feature type="compositionally biased region" description="Basic and acidic residues" evidence="6">
    <location>
        <begin position="1203"/>
        <end position="1214"/>
    </location>
</feature>
<dbReference type="PANTHER" id="PTHR23235:SF120">
    <property type="entry name" value="KRUPPEL-LIKE FACTOR 15"/>
    <property type="match status" value="1"/>
</dbReference>
<evidence type="ECO:0000256" key="3">
    <source>
        <dbReference type="ARBA" id="ARBA00022771"/>
    </source>
</evidence>
<evidence type="ECO:0000256" key="2">
    <source>
        <dbReference type="ARBA" id="ARBA00022737"/>
    </source>
</evidence>
<dbReference type="InterPro" id="IPR036236">
    <property type="entry name" value="Znf_C2H2_sf"/>
</dbReference>
<dbReference type="PANTHER" id="PTHR23235">
    <property type="entry name" value="KRUEPPEL-LIKE TRANSCRIPTION FACTOR"/>
    <property type="match status" value="1"/>
</dbReference>
<feature type="domain" description="C2H2-type" evidence="8">
    <location>
        <begin position="942"/>
        <end position="965"/>
    </location>
</feature>
<dbReference type="InterPro" id="IPR011333">
    <property type="entry name" value="SKP1/BTB/POZ_sf"/>
</dbReference>
<feature type="domain" description="C2H2-type" evidence="8">
    <location>
        <begin position="995"/>
        <end position="1022"/>
    </location>
</feature>
<reference evidence="9" key="1">
    <citation type="submission" date="2021-03" db="EMBL/GenBank/DDBJ databases">
        <authorList>
            <person name="Bekaert M."/>
        </authorList>
    </citation>
    <scope>NUCLEOTIDE SEQUENCE</scope>
</reference>
<dbReference type="GO" id="GO:0008270">
    <property type="term" value="F:zinc ion binding"/>
    <property type="evidence" value="ECO:0007669"/>
    <property type="project" value="UniProtKB-KW"/>
</dbReference>
<evidence type="ECO:0000256" key="4">
    <source>
        <dbReference type="ARBA" id="ARBA00022833"/>
    </source>
</evidence>
<evidence type="ECO:0000256" key="5">
    <source>
        <dbReference type="PROSITE-ProRule" id="PRU00042"/>
    </source>
</evidence>
<dbReference type="Gene3D" id="1.25.40.420">
    <property type="match status" value="1"/>
</dbReference>
<evidence type="ECO:0000256" key="6">
    <source>
        <dbReference type="SAM" id="MobiDB-lite"/>
    </source>
</evidence>
<feature type="domain" description="C2H2-type" evidence="8">
    <location>
        <begin position="1080"/>
        <end position="1105"/>
    </location>
</feature>
<dbReference type="FunFam" id="3.30.160.60:FF:000100">
    <property type="entry name" value="Zinc finger 45-like"/>
    <property type="match status" value="2"/>
</dbReference>
<dbReference type="SUPFAM" id="SSF54695">
    <property type="entry name" value="POZ domain"/>
    <property type="match status" value="1"/>
</dbReference>
<protein>
    <submittedName>
        <fullName evidence="9">KRAB</fullName>
    </submittedName>
</protein>
<dbReference type="PROSITE" id="PS50097">
    <property type="entry name" value="BTB"/>
    <property type="match status" value="1"/>
</dbReference>
<keyword evidence="4" id="KW-0862">Zinc</keyword>
<feature type="compositionally biased region" description="Polar residues" evidence="6">
    <location>
        <begin position="1187"/>
        <end position="1200"/>
    </location>
</feature>
<keyword evidence="1" id="KW-0479">Metal-binding</keyword>
<feature type="compositionally biased region" description="Polar residues" evidence="6">
    <location>
        <begin position="1215"/>
        <end position="1228"/>
    </location>
</feature>
<name>A0A8S3QWZ4_MYTED</name>
<dbReference type="Gene3D" id="3.30.710.10">
    <property type="entry name" value="Potassium Channel Kv1.1, Chain A"/>
    <property type="match status" value="1"/>
</dbReference>
<dbReference type="CDD" id="cd14733">
    <property type="entry name" value="BACK"/>
    <property type="match status" value="1"/>
</dbReference>
<dbReference type="GO" id="GO:0000981">
    <property type="term" value="F:DNA-binding transcription factor activity, RNA polymerase II-specific"/>
    <property type="evidence" value="ECO:0007669"/>
    <property type="project" value="TreeGrafter"/>
</dbReference>
<evidence type="ECO:0000313" key="10">
    <source>
        <dbReference type="Proteomes" id="UP000683360"/>
    </source>
</evidence>
<keyword evidence="10" id="KW-1185">Reference proteome</keyword>
<dbReference type="AlphaFoldDB" id="A0A8S3QWZ4"/>
<feature type="domain" description="C2H2-type" evidence="8">
    <location>
        <begin position="1023"/>
        <end position="1050"/>
    </location>
</feature>
<evidence type="ECO:0000259" key="8">
    <source>
        <dbReference type="PROSITE" id="PS50157"/>
    </source>
</evidence>
<dbReference type="Proteomes" id="UP000683360">
    <property type="component" value="Unassembled WGS sequence"/>
</dbReference>
<feature type="domain" description="C2H2-type" evidence="8">
    <location>
        <begin position="431"/>
        <end position="453"/>
    </location>
</feature>
<dbReference type="SMART" id="SM00225">
    <property type="entry name" value="BTB"/>
    <property type="match status" value="1"/>
</dbReference>
<evidence type="ECO:0000256" key="1">
    <source>
        <dbReference type="ARBA" id="ARBA00022723"/>
    </source>
</evidence>
<evidence type="ECO:0000259" key="7">
    <source>
        <dbReference type="PROSITE" id="PS50097"/>
    </source>
</evidence>
<dbReference type="Pfam" id="PF00096">
    <property type="entry name" value="zf-C2H2"/>
    <property type="match status" value="6"/>
</dbReference>
<dbReference type="SMART" id="SM00355">
    <property type="entry name" value="ZnF_C2H2"/>
    <property type="match status" value="14"/>
</dbReference>
<dbReference type="Gene3D" id="3.30.160.60">
    <property type="entry name" value="Classic Zinc Finger"/>
    <property type="match status" value="8"/>
</dbReference>
<dbReference type="SUPFAM" id="SSF57667">
    <property type="entry name" value="beta-beta-alpha zinc fingers"/>
    <property type="match status" value="7"/>
</dbReference>
<comment type="caution">
    <text evidence="9">The sequence shown here is derived from an EMBL/GenBank/DDBJ whole genome shotgun (WGS) entry which is preliminary data.</text>
</comment>
<organism evidence="9 10">
    <name type="scientific">Mytilus edulis</name>
    <name type="common">Blue mussel</name>
    <dbReference type="NCBI Taxonomy" id="6550"/>
    <lineage>
        <taxon>Eukaryota</taxon>
        <taxon>Metazoa</taxon>
        <taxon>Spiralia</taxon>
        <taxon>Lophotrochozoa</taxon>
        <taxon>Mollusca</taxon>
        <taxon>Bivalvia</taxon>
        <taxon>Autobranchia</taxon>
        <taxon>Pteriomorphia</taxon>
        <taxon>Mytilida</taxon>
        <taxon>Mytiloidea</taxon>
        <taxon>Mytilidae</taxon>
        <taxon>Mytilinae</taxon>
        <taxon>Mytilus</taxon>
    </lineage>
</organism>
<feature type="domain" description="C2H2-type" evidence="8">
    <location>
        <begin position="489"/>
        <end position="514"/>
    </location>
</feature>
<dbReference type="EMBL" id="CAJPWZ010000649">
    <property type="protein sequence ID" value="CAG2197495.1"/>
    <property type="molecule type" value="Genomic_DNA"/>
</dbReference>
<keyword evidence="2" id="KW-0677">Repeat</keyword>
<feature type="region of interest" description="Disordered" evidence="6">
    <location>
        <begin position="1187"/>
        <end position="1242"/>
    </location>
</feature>
<feature type="domain" description="BTB" evidence="7">
    <location>
        <begin position="30"/>
        <end position="98"/>
    </location>
</feature>
<dbReference type="FunFam" id="3.30.160.60:FF:001397">
    <property type="entry name" value="Datilografo, isoform A"/>
    <property type="match status" value="1"/>
</dbReference>